<gene>
    <name evidence="1" type="ORF">AVM11_16260</name>
</gene>
<keyword evidence="2" id="KW-1185">Reference proteome</keyword>
<dbReference type="STRING" id="621456.BJP26_18770"/>
<dbReference type="OrthoDB" id="7548156at2"/>
<evidence type="ECO:0000313" key="1">
    <source>
        <dbReference type="EMBL" id="KZB95751.1"/>
    </source>
</evidence>
<dbReference type="AlphaFoldDB" id="A0A175Y599"/>
<evidence type="ECO:0000313" key="2">
    <source>
        <dbReference type="Proteomes" id="UP000078460"/>
    </source>
</evidence>
<organism evidence="1 2">
    <name type="scientific">Sphingomonas melonis TY</name>
    <dbReference type="NCBI Taxonomy" id="621456"/>
    <lineage>
        <taxon>Bacteria</taxon>
        <taxon>Pseudomonadati</taxon>
        <taxon>Pseudomonadota</taxon>
        <taxon>Alphaproteobacteria</taxon>
        <taxon>Sphingomonadales</taxon>
        <taxon>Sphingomonadaceae</taxon>
        <taxon>Sphingomonas</taxon>
    </lineage>
</organism>
<dbReference type="EMBL" id="LQCK02000011">
    <property type="protein sequence ID" value="KZB95751.1"/>
    <property type="molecule type" value="Genomic_DNA"/>
</dbReference>
<dbReference type="RefSeq" id="WP_062126640.1">
    <property type="nucleotide sequence ID" value="NZ_CP017578.1"/>
</dbReference>
<comment type="caution">
    <text evidence="1">The sequence shown here is derived from an EMBL/GenBank/DDBJ whole genome shotgun (WGS) entry which is preliminary data.</text>
</comment>
<protein>
    <submittedName>
        <fullName evidence="1">Uncharacterized protein</fullName>
    </submittedName>
</protein>
<proteinExistence type="predicted"/>
<reference evidence="1" key="1">
    <citation type="submission" date="2016-03" db="EMBL/GenBank/DDBJ databases">
        <title>Sphingomonas melonis TY, whole genome shotgun sequencing.</title>
        <authorList>
            <person name="Wang H."/>
            <person name="Zhu P."/>
        </authorList>
    </citation>
    <scope>NUCLEOTIDE SEQUENCE [LARGE SCALE GENOMIC DNA]</scope>
    <source>
        <strain evidence="1">TY</strain>
    </source>
</reference>
<dbReference type="KEGG" id="smy:BJP26_18770"/>
<name>A0A175Y599_9SPHN</name>
<dbReference type="Proteomes" id="UP000078460">
    <property type="component" value="Unassembled WGS sequence"/>
</dbReference>
<accession>A0A175Y599</accession>
<sequence>MLYDAIVIALMLNASAISTPSAPAPVGVTLAEASASLIGKPQCVAFTWLPNDKGSPRGGISVPVRINGRSLPLQLDTGANVTSLYGSFPVAAGWATTGSETFRAKTFELAGTTLDRAQVYLNPDMEEDATLRGTLGLPALMGRIAVIDYPKQRFCLFAEADLPGSLQRATFVRAMLRNAKFHVPIRTGAFASDTIVFDTGSSEMPLHVDLSAWKRITGRTTTAAAPSTLQGRAWGKPFTLAGAPAAAPVTLGGLPLGTVTVFTNPDTPESFTEWPVPTDGVLGNAPFWNGIVILDLTARVRFGVIR</sequence>